<keyword evidence="1" id="KW-0732">Signal</keyword>
<dbReference type="InterPro" id="IPR000801">
    <property type="entry name" value="Esterase-like"/>
</dbReference>
<dbReference type="Gene3D" id="3.40.50.1820">
    <property type="entry name" value="alpha/beta hydrolase"/>
    <property type="match status" value="1"/>
</dbReference>
<dbReference type="SUPFAM" id="SSF53474">
    <property type="entry name" value="alpha/beta-Hydrolases"/>
    <property type="match status" value="1"/>
</dbReference>
<feature type="chain" id="PRO_5022027520" evidence="1">
    <location>
        <begin position="23"/>
        <end position="303"/>
    </location>
</feature>
<gene>
    <name evidence="2" type="ORF">Spa11_36790</name>
</gene>
<evidence type="ECO:0000313" key="3">
    <source>
        <dbReference type="Proteomes" id="UP000316426"/>
    </source>
</evidence>
<protein>
    <submittedName>
        <fullName evidence="2">Enterobactin/ferric enterobactin esterase</fullName>
    </submittedName>
</protein>
<dbReference type="Proteomes" id="UP000316426">
    <property type="component" value="Chromosome"/>
</dbReference>
<dbReference type="KEGG" id="bmei:Spa11_36790"/>
<dbReference type="Pfam" id="PF00756">
    <property type="entry name" value="Esterase"/>
    <property type="match status" value="1"/>
</dbReference>
<dbReference type="RefSeq" id="WP_145114760.1">
    <property type="nucleotide sequence ID" value="NZ_CP036349.1"/>
</dbReference>
<evidence type="ECO:0000256" key="1">
    <source>
        <dbReference type="SAM" id="SignalP"/>
    </source>
</evidence>
<sequence precursor="true">MLRPVVLAIAIAIAFVATAVDAQTVYEYGPESSRQEGVPQGKVTTHEWRDSKVFPGTLRRYYVYVPAQYDGSDSRPAALMVFQDGHAYVSEDADFRAPLVFDNLIHEGAMPVTIGLFVDPGHKKDALPEKPGWNPQPENRSFEYDSLSPAYADFLLTELIPELRKTYKITDDPEGHAICGLSSGGICAFTAAWERPDAFRKVMSHIGSFTNIRGGHVYPALIRKPPRGEDKPLRVFLQDGSNDLDNVHGNWWLGNQQMASSLAFKGYDYKFVTGDGGHDGRHGGAIFPESLRWLWRDYKLPTE</sequence>
<evidence type="ECO:0000313" key="2">
    <source>
        <dbReference type="EMBL" id="QDV75462.1"/>
    </source>
</evidence>
<proteinExistence type="predicted"/>
<organism evidence="2 3">
    <name type="scientific">Botrimarina mediterranea</name>
    <dbReference type="NCBI Taxonomy" id="2528022"/>
    <lineage>
        <taxon>Bacteria</taxon>
        <taxon>Pseudomonadati</taxon>
        <taxon>Planctomycetota</taxon>
        <taxon>Planctomycetia</taxon>
        <taxon>Pirellulales</taxon>
        <taxon>Lacipirellulaceae</taxon>
        <taxon>Botrimarina</taxon>
    </lineage>
</organism>
<dbReference type="EMBL" id="CP036349">
    <property type="protein sequence ID" value="QDV75462.1"/>
    <property type="molecule type" value="Genomic_DNA"/>
</dbReference>
<accession>A0A518KCD5</accession>
<dbReference type="PANTHER" id="PTHR48098">
    <property type="entry name" value="ENTEROCHELIN ESTERASE-RELATED"/>
    <property type="match status" value="1"/>
</dbReference>
<dbReference type="AlphaFoldDB" id="A0A518KCD5"/>
<reference evidence="2 3" key="1">
    <citation type="submission" date="2019-02" db="EMBL/GenBank/DDBJ databases">
        <title>Deep-cultivation of Planctomycetes and their phenomic and genomic characterization uncovers novel biology.</title>
        <authorList>
            <person name="Wiegand S."/>
            <person name="Jogler M."/>
            <person name="Boedeker C."/>
            <person name="Pinto D."/>
            <person name="Vollmers J."/>
            <person name="Rivas-Marin E."/>
            <person name="Kohn T."/>
            <person name="Peeters S.H."/>
            <person name="Heuer A."/>
            <person name="Rast P."/>
            <person name="Oberbeckmann S."/>
            <person name="Bunk B."/>
            <person name="Jeske O."/>
            <person name="Meyerdierks A."/>
            <person name="Storesund J.E."/>
            <person name="Kallscheuer N."/>
            <person name="Luecker S."/>
            <person name="Lage O.M."/>
            <person name="Pohl T."/>
            <person name="Merkel B.J."/>
            <person name="Hornburger P."/>
            <person name="Mueller R.-W."/>
            <person name="Bruemmer F."/>
            <person name="Labrenz M."/>
            <person name="Spormann A.M."/>
            <person name="Op den Camp H."/>
            <person name="Overmann J."/>
            <person name="Amann R."/>
            <person name="Jetten M.S.M."/>
            <person name="Mascher T."/>
            <person name="Medema M.H."/>
            <person name="Devos D.P."/>
            <person name="Kaster A.-K."/>
            <person name="Ovreas L."/>
            <person name="Rohde M."/>
            <person name="Galperin M.Y."/>
            <person name="Jogler C."/>
        </authorList>
    </citation>
    <scope>NUCLEOTIDE SEQUENCE [LARGE SCALE GENOMIC DNA]</scope>
    <source>
        <strain evidence="2 3">Spa11</strain>
    </source>
</reference>
<name>A0A518KCD5_9BACT</name>
<feature type="signal peptide" evidence="1">
    <location>
        <begin position="1"/>
        <end position="22"/>
    </location>
</feature>
<keyword evidence="3" id="KW-1185">Reference proteome</keyword>
<dbReference type="InterPro" id="IPR029058">
    <property type="entry name" value="AB_hydrolase_fold"/>
</dbReference>
<dbReference type="InterPro" id="IPR050583">
    <property type="entry name" value="Mycobacterial_A85_antigen"/>
</dbReference>
<dbReference type="PANTHER" id="PTHR48098:SF3">
    <property type="entry name" value="IRON(III) ENTEROBACTIN ESTERASE"/>
    <property type="match status" value="1"/>
</dbReference>